<dbReference type="PANTHER" id="PTHR46558:SF11">
    <property type="entry name" value="HTH-TYPE TRANSCRIPTIONAL REGULATOR XRE"/>
    <property type="match status" value="1"/>
</dbReference>
<evidence type="ECO:0000256" key="1">
    <source>
        <dbReference type="ARBA" id="ARBA00023125"/>
    </source>
</evidence>
<dbReference type="PANTHER" id="PTHR46558">
    <property type="entry name" value="TRACRIPTIONAL REGULATORY PROTEIN-RELATED-RELATED"/>
    <property type="match status" value="1"/>
</dbReference>
<feature type="domain" description="HTH cro/C1-type" evidence="2">
    <location>
        <begin position="10"/>
        <end position="64"/>
    </location>
</feature>
<organism evidence="3 4">
    <name type="scientific">Enterococcus avium</name>
    <name type="common">Streptococcus avium</name>
    <dbReference type="NCBI Taxonomy" id="33945"/>
    <lineage>
        <taxon>Bacteria</taxon>
        <taxon>Bacillati</taxon>
        <taxon>Bacillota</taxon>
        <taxon>Bacilli</taxon>
        <taxon>Lactobacillales</taxon>
        <taxon>Enterococcaceae</taxon>
        <taxon>Enterococcus</taxon>
    </lineage>
</organism>
<dbReference type="GO" id="GO:0003677">
    <property type="term" value="F:DNA binding"/>
    <property type="evidence" value="ECO:0007669"/>
    <property type="project" value="UniProtKB-KW"/>
</dbReference>
<evidence type="ECO:0000313" key="3">
    <source>
        <dbReference type="EMBL" id="MDT2516116.1"/>
    </source>
</evidence>
<comment type="caution">
    <text evidence="3">The sequence shown here is derived from an EMBL/GenBank/DDBJ whole genome shotgun (WGS) entry which is preliminary data.</text>
</comment>
<accession>A0ABD5FCV0</accession>
<proteinExistence type="predicted"/>
<evidence type="ECO:0000259" key="2">
    <source>
        <dbReference type="PROSITE" id="PS50943"/>
    </source>
</evidence>
<dbReference type="InterPro" id="IPR010982">
    <property type="entry name" value="Lambda_DNA-bd_dom_sf"/>
</dbReference>
<keyword evidence="1" id="KW-0238">DNA-binding</keyword>
<dbReference type="Proteomes" id="UP001264335">
    <property type="component" value="Unassembled WGS sequence"/>
</dbReference>
<dbReference type="RefSeq" id="WP_227131860.1">
    <property type="nucleotide sequence ID" value="NZ_JAJCNM010000010.1"/>
</dbReference>
<name>A0ABD5FCV0_ENTAV</name>
<dbReference type="Gene3D" id="1.10.260.40">
    <property type="entry name" value="lambda repressor-like DNA-binding domains"/>
    <property type="match status" value="1"/>
</dbReference>
<dbReference type="PROSITE" id="PS50943">
    <property type="entry name" value="HTH_CROC1"/>
    <property type="match status" value="1"/>
</dbReference>
<dbReference type="SMART" id="SM00530">
    <property type="entry name" value="HTH_XRE"/>
    <property type="match status" value="1"/>
</dbReference>
<gene>
    <name evidence="3" type="ORF">P7D79_17970</name>
</gene>
<dbReference type="EMBL" id="JARPWY010000066">
    <property type="protein sequence ID" value="MDT2516116.1"/>
    <property type="molecule type" value="Genomic_DNA"/>
</dbReference>
<evidence type="ECO:0000313" key="4">
    <source>
        <dbReference type="Proteomes" id="UP001264335"/>
    </source>
</evidence>
<dbReference type="CDD" id="cd00093">
    <property type="entry name" value="HTH_XRE"/>
    <property type="match status" value="1"/>
</dbReference>
<dbReference type="AlphaFoldDB" id="A0ABD5FCV0"/>
<dbReference type="Pfam" id="PF01381">
    <property type="entry name" value="HTH_3"/>
    <property type="match status" value="1"/>
</dbReference>
<dbReference type="InterPro" id="IPR001387">
    <property type="entry name" value="Cro/C1-type_HTH"/>
</dbReference>
<dbReference type="SUPFAM" id="SSF47413">
    <property type="entry name" value="lambda repressor-like DNA-binding domains"/>
    <property type="match status" value="1"/>
</dbReference>
<sequence>MAESIIGRQIQSLRNKYRMTQEDLASKLGVSKQTISNWETGLKTPRMGAIQKLSELFNVSKSFIIEGKQDNQDGLLAIYDQLDDARKNEVIDFAKFKLVEQNRSQIFTLAAHSDDPNKIVSDDDLNNINSALDEMDRKFDKK</sequence>
<protein>
    <submittedName>
        <fullName evidence="3">Helix-turn-helix domain-containing protein</fullName>
    </submittedName>
</protein>
<reference evidence="3 4" key="1">
    <citation type="submission" date="2023-03" db="EMBL/GenBank/DDBJ databases">
        <authorList>
            <person name="Shen W."/>
            <person name="Cai J."/>
        </authorList>
    </citation>
    <scope>NUCLEOTIDE SEQUENCE [LARGE SCALE GENOMIC DNA]</scope>
    <source>
        <strain evidence="3 4">Y2</strain>
    </source>
</reference>